<name>A0ACB7SMK3_HYAAI</name>
<keyword evidence="2" id="KW-1185">Reference proteome</keyword>
<sequence length="153" mass="16401">MCRFRDFGRGSIVFLATSQCTQTEDIDRIGGASEGSDTREWLQAARGDRALPMHRPSSSLRSLLGDRALARARFSCHHPRRPAFYKAAWPHGAVVRRRGLTLPLTAAAAAEAQPALRPPTGSSSTRSSSIVLAPGLSCLPLSPSLPPSLSLRA</sequence>
<evidence type="ECO:0000313" key="2">
    <source>
        <dbReference type="Proteomes" id="UP000821845"/>
    </source>
</evidence>
<comment type="caution">
    <text evidence="1">The sequence shown here is derived from an EMBL/GenBank/DDBJ whole genome shotgun (WGS) entry which is preliminary data.</text>
</comment>
<gene>
    <name evidence="1" type="ORF">HPB50_018660</name>
</gene>
<dbReference type="EMBL" id="CM023484">
    <property type="protein sequence ID" value="KAH6933879.1"/>
    <property type="molecule type" value="Genomic_DNA"/>
</dbReference>
<reference evidence="1" key="1">
    <citation type="submission" date="2020-05" db="EMBL/GenBank/DDBJ databases">
        <title>Large-scale comparative analyses of tick genomes elucidate their genetic diversity and vector capacities.</title>
        <authorList>
            <person name="Jia N."/>
            <person name="Wang J."/>
            <person name="Shi W."/>
            <person name="Du L."/>
            <person name="Sun Y."/>
            <person name="Zhan W."/>
            <person name="Jiang J."/>
            <person name="Wang Q."/>
            <person name="Zhang B."/>
            <person name="Ji P."/>
            <person name="Sakyi L.B."/>
            <person name="Cui X."/>
            <person name="Yuan T."/>
            <person name="Jiang B."/>
            <person name="Yang W."/>
            <person name="Lam T.T.-Y."/>
            <person name="Chang Q."/>
            <person name="Ding S."/>
            <person name="Wang X."/>
            <person name="Zhu J."/>
            <person name="Ruan X."/>
            <person name="Zhao L."/>
            <person name="Wei J."/>
            <person name="Que T."/>
            <person name="Du C."/>
            <person name="Cheng J."/>
            <person name="Dai P."/>
            <person name="Han X."/>
            <person name="Huang E."/>
            <person name="Gao Y."/>
            <person name="Liu J."/>
            <person name="Shao H."/>
            <person name="Ye R."/>
            <person name="Li L."/>
            <person name="Wei W."/>
            <person name="Wang X."/>
            <person name="Wang C."/>
            <person name="Yang T."/>
            <person name="Huo Q."/>
            <person name="Li W."/>
            <person name="Guo W."/>
            <person name="Chen H."/>
            <person name="Zhou L."/>
            <person name="Ni X."/>
            <person name="Tian J."/>
            <person name="Zhou Y."/>
            <person name="Sheng Y."/>
            <person name="Liu T."/>
            <person name="Pan Y."/>
            <person name="Xia L."/>
            <person name="Li J."/>
            <person name="Zhao F."/>
            <person name="Cao W."/>
        </authorList>
    </citation>
    <scope>NUCLEOTIDE SEQUENCE</scope>
    <source>
        <strain evidence="1">Hyas-2018</strain>
    </source>
</reference>
<organism evidence="1 2">
    <name type="scientific">Hyalomma asiaticum</name>
    <name type="common">Tick</name>
    <dbReference type="NCBI Taxonomy" id="266040"/>
    <lineage>
        <taxon>Eukaryota</taxon>
        <taxon>Metazoa</taxon>
        <taxon>Ecdysozoa</taxon>
        <taxon>Arthropoda</taxon>
        <taxon>Chelicerata</taxon>
        <taxon>Arachnida</taxon>
        <taxon>Acari</taxon>
        <taxon>Parasitiformes</taxon>
        <taxon>Ixodida</taxon>
        <taxon>Ixodoidea</taxon>
        <taxon>Ixodidae</taxon>
        <taxon>Hyalomminae</taxon>
        <taxon>Hyalomma</taxon>
    </lineage>
</organism>
<accession>A0ACB7SMK3</accession>
<proteinExistence type="predicted"/>
<protein>
    <submittedName>
        <fullName evidence="1">Uncharacterized protein</fullName>
    </submittedName>
</protein>
<dbReference type="Proteomes" id="UP000821845">
    <property type="component" value="Chromosome 4"/>
</dbReference>
<evidence type="ECO:0000313" key="1">
    <source>
        <dbReference type="EMBL" id="KAH6933879.1"/>
    </source>
</evidence>